<dbReference type="EMBL" id="CAXAMN010002891">
    <property type="protein sequence ID" value="CAK9001868.1"/>
    <property type="molecule type" value="Genomic_DNA"/>
</dbReference>
<accession>A0ABP0IKI8</accession>
<feature type="compositionally biased region" description="Polar residues" evidence="1">
    <location>
        <begin position="125"/>
        <end position="140"/>
    </location>
</feature>
<gene>
    <name evidence="2" type="ORF">CCMP2556_LOCUS6637</name>
</gene>
<feature type="region of interest" description="Disordered" evidence="1">
    <location>
        <begin position="118"/>
        <end position="140"/>
    </location>
</feature>
<protein>
    <submittedName>
        <fullName evidence="2">Uncharacterized protein</fullName>
    </submittedName>
</protein>
<proteinExistence type="predicted"/>
<evidence type="ECO:0000313" key="2">
    <source>
        <dbReference type="EMBL" id="CAK9001868.1"/>
    </source>
</evidence>
<keyword evidence="3" id="KW-1185">Reference proteome</keyword>
<reference evidence="2 3" key="1">
    <citation type="submission" date="2024-02" db="EMBL/GenBank/DDBJ databases">
        <authorList>
            <person name="Chen Y."/>
            <person name="Shah S."/>
            <person name="Dougan E. K."/>
            <person name="Thang M."/>
            <person name="Chan C."/>
        </authorList>
    </citation>
    <scope>NUCLEOTIDE SEQUENCE [LARGE SCALE GENOMIC DNA]</scope>
</reference>
<evidence type="ECO:0000313" key="3">
    <source>
        <dbReference type="Proteomes" id="UP001642484"/>
    </source>
</evidence>
<dbReference type="Proteomes" id="UP001642484">
    <property type="component" value="Unassembled WGS sequence"/>
</dbReference>
<comment type="caution">
    <text evidence="2">The sequence shown here is derived from an EMBL/GenBank/DDBJ whole genome shotgun (WGS) entry which is preliminary data.</text>
</comment>
<evidence type="ECO:0000256" key="1">
    <source>
        <dbReference type="SAM" id="MobiDB-lite"/>
    </source>
</evidence>
<sequence length="140" mass="15250">MEKQNRGNQRPCDAIGRYAGASKVRLFEDVLDLFSYTSGFVAAALGGAKSTGAALRDESYVRRWLPELEHPAGSIHTGGAVRGHIAPLATEPLQLGRRKLGVWQAAFNKTLIRPLSPMQAKPQIPGSQTAGRWQLQQDNT</sequence>
<organism evidence="2 3">
    <name type="scientific">Durusdinium trenchii</name>
    <dbReference type="NCBI Taxonomy" id="1381693"/>
    <lineage>
        <taxon>Eukaryota</taxon>
        <taxon>Sar</taxon>
        <taxon>Alveolata</taxon>
        <taxon>Dinophyceae</taxon>
        <taxon>Suessiales</taxon>
        <taxon>Symbiodiniaceae</taxon>
        <taxon>Durusdinium</taxon>
    </lineage>
</organism>
<name>A0ABP0IKI8_9DINO</name>